<sequence length="116" mass="13072">MLVVNGESFVVSNFGEYKAVACIDGLAADIDKMHLKKIKRKWSIKDLWHQMCLKNDGEKPGRSSRMIVEAQKVTNQIEFIILGSDGVWEVMNNKEAVDLVRHIEDAQLAAESLAQE</sequence>
<evidence type="ECO:0000256" key="2">
    <source>
        <dbReference type="ARBA" id="ARBA00047761"/>
    </source>
</evidence>
<organism evidence="5 6">
    <name type="scientific">Elaeis guineensis var. tenera</name>
    <name type="common">Oil palm</name>
    <dbReference type="NCBI Taxonomy" id="51953"/>
    <lineage>
        <taxon>Eukaryota</taxon>
        <taxon>Viridiplantae</taxon>
        <taxon>Streptophyta</taxon>
        <taxon>Embryophyta</taxon>
        <taxon>Tracheophyta</taxon>
        <taxon>Spermatophyta</taxon>
        <taxon>Magnoliopsida</taxon>
        <taxon>Liliopsida</taxon>
        <taxon>Arecaceae</taxon>
        <taxon>Arecoideae</taxon>
        <taxon>Cocoseae</taxon>
        <taxon>Elaeidinae</taxon>
        <taxon>Elaeis</taxon>
    </lineage>
</organism>
<comment type="catalytic activity">
    <reaction evidence="3">
        <text>O-phospho-L-threonyl-[protein] + H2O = L-threonyl-[protein] + phosphate</text>
        <dbReference type="Rhea" id="RHEA:47004"/>
        <dbReference type="Rhea" id="RHEA-COMP:11060"/>
        <dbReference type="Rhea" id="RHEA-COMP:11605"/>
        <dbReference type="ChEBI" id="CHEBI:15377"/>
        <dbReference type="ChEBI" id="CHEBI:30013"/>
        <dbReference type="ChEBI" id="CHEBI:43474"/>
        <dbReference type="ChEBI" id="CHEBI:61977"/>
        <dbReference type="EC" id="3.1.3.16"/>
    </reaction>
</comment>
<dbReference type="Pfam" id="PF00481">
    <property type="entry name" value="PP2C"/>
    <property type="match status" value="1"/>
</dbReference>
<feature type="non-terminal residue" evidence="6">
    <location>
        <position position="116"/>
    </location>
</feature>
<name>A0A6I9QN19_ELAGV</name>
<dbReference type="InterPro" id="IPR001932">
    <property type="entry name" value="PPM-type_phosphatase-like_dom"/>
</dbReference>
<dbReference type="InterPro" id="IPR036457">
    <property type="entry name" value="PPM-type-like_dom_sf"/>
</dbReference>
<evidence type="ECO:0000256" key="3">
    <source>
        <dbReference type="ARBA" id="ARBA00048336"/>
    </source>
</evidence>
<evidence type="ECO:0000313" key="6">
    <source>
        <dbReference type="RefSeq" id="XP_010910866.1"/>
    </source>
</evidence>
<dbReference type="AlphaFoldDB" id="A0A6I9QN19"/>
<dbReference type="GO" id="GO:0004722">
    <property type="term" value="F:protein serine/threonine phosphatase activity"/>
    <property type="evidence" value="ECO:0007669"/>
    <property type="project" value="UniProtKB-EC"/>
</dbReference>
<dbReference type="OrthoDB" id="10264738at2759"/>
<accession>A0A6I9QN19</accession>
<gene>
    <name evidence="6" type="primary">LOC105036835</name>
</gene>
<reference evidence="6" key="1">
    <citation type="submission" date="2025-08" db="UniProtKB">
        <authorList>
            <consortium name="RefSeq"/>
        </authorList>
    </citation>
    <scope>IDENTIFICATION</scope>
</reference>
<dbReference type="KEGG" id="egu:105036835"/>
<keyword evidence="5" id="KW-1185">Reference proteome</keyword>
<evidence type="ECO:0000313" key="5">
    <source>
        <dbReference type="Proteomes" id="UP000504607"/>
    </source>
</evidence>
<protein>
    <recommendedName>
        <fullName evidence="1">protein-serine/threonine phosphatase</fullName>
        <ecNumber evidence="1">3.1.3.16</ecNumber>
    </recommendedName>
</protein>
<dbReference type="Proteomes" id="UP000504607">
    <property type="component" value="Unplaced"/>
</dbReference>
<dbReference type="PROSITE" id="PS51746">
    <property type="entry name" value="PPM_2"/>
    <property type="match status" value="1"/>
</dbReference>
<dbReference type="RefSeq" id="XP_010910866.1">
    <property type="nucleotide sequence ID" value="XM_010912564.1"/>
</dbReference>
<dbReference type="EC" id="3.1.3.16" evidence="1"/>
<dbReference type="Gene3D" id="3.60.40.10">
    <property type="entry name" value="PPM-type phosphatase domain"/>
    <property type="match status" value="1"/>
</dbReference>
<dbReference type="SUPFAM" id="SSF81606">
    <property type="entry name" value="PP2C-like"/>
    <property type="match status" value="1"/>
</dbReference>
<dbReference type="GeneID" id="105036835"/>
<comment type="catalytic activity">
    <reaction evidence="2">
        <text>O-phospho-L-seryl-[protein] + H2O = L-seryl-[protein] + phosphate</text>
        <dbReference type="Rhea" id="RHEA:20629"/>
        <dbReference type="Rhea" id="RHEA-COMP:9863"/>
        <dbReference type="Rhea" id="RHEA-COMP:11604"/>
        <dbReference type="ChEBI" id="CHEBI:15377"/>
        <dbReference type="ChEBI" id="CHEBI:29999"/>
        <dbReference type="ChEBI" id="CHEBI:43474"/>
        <dbReference type="ChEBI" id="CHEBI:83421"/>
        <dbReference type="EC" id="3.1.3.16"/>
    </reaction>
</comment>
<proteinExistence type="predicted"/>
<evidence type="ECO:0000259" key="4">
    <source>
        <dbReference type="PROSITE" id="PS51746"/>
    </source>
</evidence>
<evidence type="ECO:0000256" key="1">
    <source>
        <dbReference type="ARBA" id="ARBA00013081"/>
    </source>
</evidence>
<dbReference type="InParanoid" id="A0A6I9QN19"/>
<feature type="domain" description="PPM-type phosphatase" evidence="4">
    <location>
        <begin position="1"/>
        <end position="116"/>
    </location>
</feature>